<evidence type="ECO:0000313" key="2">
    <source>
        <dbReference type="Proteomes" id="UP000482800"/>
    </source>
</evidence>
<comment type="caution">
    <text evidence="1">The sequence shown here is derived from an EMBL/GenBank/DDBJ whole genome shotgun (WGS) entry which is preliminary data.</text>
</comment>
<proteinExistence type="predicted"/>
<dbReference type="EMBL" id="BLPF01000001">
    <property type="protein sequence ID" value="GFJ77992.1"/>
    <property type="molecule type" value="Genomic_DNA"/>
</dbReference>
<dbReference type="RefSeq" id="WP_173055700.1">
    <property type="nucleotide sequence ID" value="NZ_BAABGO010000006.1"/>
</dbReference>
<evidence type="ECO:0000313" key="1">
    <source>
        <dbReference type="EMBL" id="GFJ77992.1"/>
    </source>
</evidence>
<keyword evidence="2" id="KW-1185">Reference proteome</keyword>
<reference evidence="1 2" key="2">
    <citation type="submission" date="2020-03" db="EMBL/GenBank/DDBJ databases">
        <authorList>
            <person name="Ichikawa N."/>
            <person name="Kimura A."/>
            <person name="Kitahashi Y."/>
            <person name="Uohara A."/>
        </authorList>
    </citation>
    <scope>NUCLEOTIDE SEQUENCE [LARGE SCALE GENOMIC DNA]</scope>
    <source>
        <strain evidence="1 2">NBRC 108639</strain>
    </source>
</reference>
<name>A0A6V8JYZ9_9ACTN</name>
<reference evidence="1 2" key="1">
    <citation type="submission" date="2020-03" db="EMBL/GenBank/DDBJ databases">
        <title>Whole genome shotgun sequence of Phytohabitans houttuyneae NBRC 108639.</title>
        <authorList>
            <person name="Komaki H."/>
            <person name="Tamura T."/>
        </authorList>
    </citation>
    <scope>NUCLEOTIDE SEQUENCE [LARGE SCALE GENOMIC DNA]</scope>
    <source>
        <strain evidence="1 2">NBRC 108639</strain>
    </source>
</reference>
<accession>A0A6V8JYZ9</accession>
<sequence>MLKRKELACMYFPYADPRPTPALLSAALLFDTIYFLELNFFRPPSTDGAGPRDSRLSQELRDLRCFAEIGPDLLGFNSSVSPGRAVMDAGIRTEIQASISDDLNNEGLRRLADDSGKVHWYLPNGQYLFWSGLGIIFDYLRNSQGELAPVPEILATRPKSYEEVLGAWGYGTEIRSFEEARLRDPSGELMVRLPFLAAESLMMTVALHACREMGLVPFTDSALHQRFLTKKMSHLASRFGDDADLLPDLSPAYSRVGTKLIELSLPRVENLTPARVLQLRDKCADQLSRFRQELLKMAAEIEVNAWEPAFERHLNRYVDANVRPALLDLENKLRDLRRDLGLVILEKSATTAPLPFLVSIFTGMPVEWVLPASVGVVSLKEVLSYLSNQSKLKRNGLSFLLTLT</sequence>
<dbReference type="Proteomes" id="UP000482800">
    <property type="component" value="Unassembled WGS sequence"/>
</dbReference>
<gene>
    <name evidence="1" type="ORF">Phou_021720</name>
</gene>
<organism evidence="1 2">
    <name type="scientific">Phytohabitans houttuyneae</name>
    <dbReference type="NCBI Taxonomy" id="1076126"/>
    <lineage>
        <taxon>Bacteria</taxon>
        <taxon>Bacillati</taxon>
        <taxon>Actinomycetota</taxon>
        <taxon>Actinomycetes</taxon>
        <taxon>Micromonosporales</taxon>
        <taxon>Micromonosporaceae</taxon>
    </lineage>
</organism>
<evidence type="ECO:0008006" key="3">
    <source>
        <dbReference type="Google" id="ProtNLM"/>
    </source>
</evidence>
<protein>
    <recommendedName>
        <fullName evidence="3">Bacillithiol biosynthesis BshC</fullName>
    </recommendedName>
</protein>
<dbReference type="AlphaFoldDB" id="A0A6V8JYZ9"/>